<protein>
    <recommendedName>
        <fullName evidence="11">Phosphatidylserine decarboxylase proenzyme</fullName>
        <ecNumber evidence="11">4.1.1.65</ecNumber>
    </recommendedName>
    <component>
        <recommendedName>
            <fullName evidence="11">Phosphatidylserine decarboxylase alpha chain</fullName>
        </recommendedName>
    </component>
    <component>
        <recommendedName>
            <fullName evidence="11">Phosphatidylserine decarboxylase beta chain</fullName>
        </recommendedName>
    </component>
</protein>
<feature type="chain" id="PRO_5023406929" description="Phosphatidylserine decarboxylase beta chain" evidence="11">
    <location>
        <begin position="1"/>
        <end position="205"/>
    </location>
</feature>
<keyword evidence="1 11" id="KW-1003">Cell membrane</keyword>
<keyword evidence="8 11" id="KW-0456">Lyase</keyword>
<dbReference type="EC" id="4.1.1.65" evidence="11"/>
<keyword evidence="10 11" id="KW-0670">Pyruvate</keyword>
<feature type="active site" description="Schiff-base intermediate with substrate; via pyruvic acid" evidence="11">
    <location>
        <position position="206"/>
    </location>
</feature>
<keyword evidence="2 11" id="KW-0444">Lipid biosynthesis</keyword>
<evidence type="ECO:0000256" key="11">
    <source>
        <dbReference type="HAMAP-Rule" id="MF_00664"/>
    </source>
</evidence>
<dbReference type="EMBL" id="CP021354">
    <property type="protein sequence ID" value="AWK71426.1"/>
    <property type="molecule type" value="Genomic_DNA"/>
</dbReference>
<evidence type="ECO:0000256" key="9">
    <source>
        <dbReference type="ARBA" id="ARBA00023264"/>
    </source>
</evidence>
<name>A0A2S2BS18_9NOCA</name>
<comment type="catalytic activity">
    <reaction evidence="11">
        <text>a 1,2-diacyl-sn-glycero-3-phospho-L-serine + H(+) = a 1,2-diacyl-sn-glycero-3-phosphoethanolamine + CO2</text>
        <dbReference type="Rhea" id="RHEA:20828"/>
        <dbReference type="ChEBI" id="CHEBI:15378"/>
        <dbReference type="ChEBI" id="CHEBI:16526"/>
        <dbReference type="ChEBI" id="CHEBI:57262"/>
        <dbReference type="ChEBI" id="CHEBI:64612"/>
        <dbReference type="EC" id="4.1.1.65"/>
    </reaction>
</comment>
<dbReference type="AlphaFoldDB" id="A0A2S2BS18"/>
<dbReference type="OrthoDB" id="9790893at2"/>
<dbReference type="KEGG" id="roz:CBI38_07350"/>
<dbReference type="HAMAP" id="MF_00664">
    <property type="entry name" value="PS_decarb_PSD_A"/>
    <property type="match status" value="1"/>
</dbReference>
<evidence type="ECO:0000313" key="12">
    <source>
        <dbReference type="EMBL" id="AWK71426.1"/>
    </source>
</evidence>
<gene>
    <name evidence="11" type="primary">psd</name>
    <name evidence="12" type="ORF">CBI38_07350</name>
</gene>
<evidence type="ECO:0000256" key="1">
    <source>
        <dbReference type="ARBA" id="ARBA00022475"/>
    </source>
</evidence>
<comment type="subunit">
    <text evidence="11">Heterodimer of a large membrane-associated beta subunit and a small pyruvoyl-containing alpha subunit.</text>
</comment>
<keyword evidence="5 11" id="KW-0472">Membrane</keyword>
<feature type="site" description="Cleavage (non-hydrolytic); by autocatalysis" evidence="11">
    <location>
        <begin position="205"/>
        <end position="206"/>
    </location>
</feature>
<evidence type="ECO:0000256" key="6">
    <source>
        <dbReference type="ARBA" id="ARBA00023145"/>
    </source>
</evidence>
<feature type="modified residue" description="Pyruvic acid (Ser); by autocatalysis" evidence="11">
    <location>
        <position position="206"/>
    </location>
</feature>
<dbReference type="Proteomes" id="UP000245711">
    <property type="component" value="Chromosome"/>
</dbReference>
<keyword evidence="6 11" id="KW-0865">Zymogen</keyword>
<proteinExistence type="inferred from homology"/>
<keyword evidence="9 11" id="KW-1208">Phospholipid metabolism</keyword>
<evidence type="ECO:0000313" key="13">
    <source>
        <dbReference type="Proteomes" id="UP000245711"/>
    </source>
</evidence>
<comment type="similarity">
    <text evidence="11">Belongs to the phosphatidylserine decarboxylase family. PSD-A subfamily.</text>
</comment>
<comment type="cofactor">
    <cofactor evidence="11">
        <name>pyruvate</name>
        <dbReference type="ChEBI" id="CHEBI:15361"/>
    </cofactor>
    <text evidence="11">Binds 1 pyruvoyl group covalently per subunit.</text>
</comment>
<dbReference type="Pfam" id="PF02666">
    <property type="entry name" value="PS_Dcarbxylase"/>
    <property type="match status" value="1"/>
</dbReference>
<dbReference type="GO" id="GO:0005886">
    <property type="term" value="C:plasma membrane"/>
    <property type="evidence" value="ECO:0007669"/>
    <property type="project" value="UniProtKB-SubCell"/>
</dbReference>
<dbReference type="PANTHER" id="PTHR35809">
    <property type="entry name" value="ARCHAETIDYLSERINE DECARBOXYLASE PROENZYME-RELATED"/>
    <property type="match status" value="1"/>
</dbReference>
<dbReference type="PANTHER" id="PTHR35809:SF1">
    <property type="entry name" value="ARCHAETIDYLSERINE DECARBOXYLASE PROENZYME-RELATED"/>
    <property type="match status" value="1"/>
</dbReference>
<sequence>MARKPRPPGTAQTSGIGHFVDLARGAIPPLHPAGLPFVLAPLGVALLGRNRKWVRRGALTSAAACAAFFRHPHRVPPNRVGVAVAPADGEVALVDTAVPPAELDMGSEPLPRISIFLSVLDVHVQRSPVGGVVQKVVHRSGQFLSADLADASEVNERNSMLLHTSDGHDVAVVQIAGLLARRIVCDAAVGDTLPIGDTYGLIRFGSRVDTYFPAGTTLLVERGQRTIGAETVIAQLP</sequence>
<dbReference type="InterPro" id="IPR003817">
    <property type="entry name" value="PS_Dcarbxylase"/>
</dbReference>
<comment type="subcellular location">
    <subcellularLocation>
        <location evidence="11">Cell membrane</location>
        <topology evidence="11">Peripheral membrane protein</topology>
    </subcellularLocation>
</comment>
<evidence type="ECO:0000256" key="3">
    <source>
        <dbReference type="ARBA" id="ARBA00022793"/>
    </source>
</evidence>
<comment type="pathway">
    <text evidence="11">Phospholipid metabolism; phosphatidylethanolamine biosynthesis; phosphatidylethanolamine from CDP-diacylglycerol: step 2/2.</text>
</comment>
<dbReference type="GO" id="GO:0006646">
    <property type="term" value="P:phosphatidylethanolamine biosynthetic process"/>
    <property type="evidence" value="ECO:0007669"/>
    <property type="project" value="UniProtKB-UniRule"/>
</dbReference>
<evidence type="ECO:0000256" key="7">
    <source>
        <dbReference type="ARBA" id="ARBA00023209"/>
    </source>
</evidence>
<keyword evidence="3 11" id="KW-0210">Decarboxylase</keyword>
<evidence type="ECO:0000256" key="10">
    <source>
        <dbReference type="ARBA" id="ARBA00023317"/>
    </source>
</evidence>
<evidence type="ECO:0000256" key="8">
    <source>
        <dbReference type="ARBA" id="ARBA00023239"/>
    </source>
</evidence>
<dbReference type="GO" id="GO:0004609">
    <property type="term" value="F:phosphatidylserine decarboxylase activity"/>
    <property type="evidence" value="ECO:0007669"/>
    <property type="project" value="UniProtKB-UniRule"/>
</dbReference>
<dbReference type="RefSeq" id="WP_109327685.1">
    <property type="nucleotide sequence ID" value="NZ_CP021354.1"/>
</dbReference>
<evidence type="ECO:0000256" key="5">
    <source>
        <dbReference type="ARBA" id="ARBA00023136"/>
    </source>
</evidence>
<keyword evidence="13" id="KW-1185">Reference proteome</keyword>
<comment type="function">
    <text evidence="11">Catalyzes the formation of phosphatidylethanolamine (PtdEtn) from phosphatidylserine (PtdSer).</text>
</comment>
<evidence type="ECO:0000256" key="2">
    <source>
        <dbReference type="ARBA" id="ARBA00022516"/>
    </source>
</evidence>
<evidence type="ECO:0000256" key="4">
    <source>
        <dbReference type="ARBA" id="ARBA00023098"/>
    </source>
</evidence>
<dbReference type="InterPro" id="IPR033175">
    <property type="entry name" value="PSD-A"/>
</dbReference>
<accession>A0A2S2BS18</accession>
<comment type="PTM">
    <text evidence="11">Is synthesized initially as an inactive proenzyme. Formation of the active enzyme involves a self-maturation process in which the active site pyruvoyl group is generated from an internal serine residue via an autocatalytic post-translational modification. Two non-identical subunits are generated from the proenzyme in this reaction, and the pyruvate is formed at the N-terminus of the alpha chain, which is derived from the carboxyl end of the proenzyme. The post-translation cleavage follows an unusual pathway, termed non-hydrolytic serinolysis, in which the side chain hydroxyl group of the serine supplies its oxygen atom to form the C-terminus of the beta chain, while the remainder of the serine residue undergoes an oxidative deamination to produce ammonia and the pyruvoyl prosthetic group on the alpha chain.</text>
</comment>
<reference evidence="12 13" key="1">
    <citation type="submission" date="2017-05" db="EMBL/GenBank/DDBJ databases">
        <title>Isolation of Rhodococcus sp. S2-17 biodegrading of BP-3.</title>
        <authorList>
            <person name="Lee Y."/>
            <person name="Kim K.H."/>
            <person name="Chun B.H."/>
            <person name="Jung H.S."/>
            <person name="Jeon C.O."/>
        </authorList>
    </citation>
    <scope>NUCLEOTIDE SEQUENCE [LARGE SCALE GENOMIC DNA]</scope>
    <source>
        <strain evidence="12 13">S2-17</strain>
    </source>
</reference>
<dbReference type="NCBIfam" id="NF003679">
    <property type="entry name" value="PRK05305.1-3"/>
    <property type="match status" value="1"/>
</dbReference>
<feature type="chain" id="PRO_5023406930" description="Phosphatidylserine decarboxylase alpha chain" evidence="11">
    <location>
        <begin position="206"/>
        <end position="237"/>
    </location>
</feature>
<organism evidence="12 13">
    <name type="scientific">Rhodococcus oxybenzonivorans</name>
    <dbReference type="NCBI Taxonomy" id="1990687"/>
    <lineage>
        <taxon>Bacteria</taxon>
        <taxon>Bacillati</taxon>
        <taxon>Actinomycetota</taxon>
        <taxon>Actinomycetes</taxon>
        <taxon>Mycobacteriales</taxon>
        <taxon>Nocardiaceae</taxon>
        <taxon>Rhodococcus</taxon>
    </lineage>
</organism>
<keyword evidence="7 11" id="KW-0594">Phospholipid biosynthesis</keyword>
<keyword evidence="4 11" id="KW-0443">Lipid metabolism</keyword>
<dbReference type="UniPathway" id="UPA00558">
    <property type="reaction ID" value="UER00616"/>
</dbReference>